<sequence>MYFSPYLDDINQPLAELVFREIIFRPTTNEDLKKSVLHPSHPVVLPATDSCVQESSFAVALERFHQAEAQQKYFISIVQPLFFKECMNRLTFGNNAAQLPMWILPVRENKHKKKSVENLDNQFD</sequence>
<dbReference type="AlphaFoldDB" id="A0A4Y2HCW3"/>
<evidence type="ECO:0000313" key="1">
    <source>
        <dbReference type="EMBL" id="GBM63130.1"/>
    </source>
</evidence>
<proteinExistence type="predicted"/>
<name>A0A4Y2HCW3_ARAVE</name>
<gene>
    <name evidence="1" type="ORF">AVEN_150260_1</name>
</gene>
<reference evidence="1 2" key="1">
    <citation type="journal article" date="2019" name="Sci. Rep.">
        <title>Orb-weaving spider Araneus ventricosus genome elucidates the spidroin gene catalogue.</title>
        <authorList>
            <person name="Kono N."/>
            <person name="Nakamura H."/>
            <person name="Ohtoshi R."/>
            <person name="Moran D.A.P."/>
            <person name="Shinohara A."/>
            <person name="Yoshida Y."/>
            <person name="Fujiwara M."/>
            <person name="Mori M."/>
            <person name="Tomita M."/>
            <person name="Arakawa K."/>
        </authorList>
    </citation>
    <scope>NUCLEOTIDE SEQUENCE [LARGE SCALE GENOMIC DNA]</scope>
</reference>
<dbReference type="EMBL" id="BGPR01001852">
    <property type="protein sequence ID" value="GBM63130.1"/>
    <property type="molecule type" value="Genomic_DNA"/>
</dbReference>
<evidence type="ECO:0000313" key="2">
    <source>
        <dbReference type="Proteomes" id="UP000499080"/>
    </source>
</evidence>
<comment type="caution">
    <text evidence="1">The sequence shown here is derived from an EMBL/GenBank/DDBJ whole genome shotgun (WGS) entry which is preliminary data.</text>
</comment>
<keyword evidence="2" id="KW-1185">Reference proteome</keyword>
<accession>A0A4Y2HCW3</accession>
<dbReference type="Proteomes" id="UP000499080">
    <property type="component" value="Unassembled WGS sequence"/>
</dbReference>
<protein>
    <submittedName>
        <fullName evidence="1">Uncharacterized protein</fullName>
    </submittedName>
</protein>
<organism evidence="1 2">
    <name type="scientific">Araneus ventricosus</name>
    <name type="common">Orbweaver spider</name>
    <name type="synonym">Epeira ventricosa</name>
    <dbReference type="NCBI Taxonomy" id="182803"/>
    <lineage>
        <taxon>Eukaryota</taxon>
        <taxon>Metazoa</taxon>
        <taxon>Ecdysozoa</taxon>
        <taxon>Arthropoda</taxon>
        <taxon>Chelicerata</taxon>
        <taxon>Arachnida</taxon>
        <taxon>Araneae</taxon>
        <taxon>Araneomorphae</taxon>
        <taxon>Entelegynae</taxon>
        <taxon>Araneoidea</taxon>
        <taxon>Araneidae</taxon>
        <taxon>Araneus</taxon>
    </lineage>
</organism>